<gene>
    <name evidence="2" type="ORF">TRM7615_02856</name>
</gene>
<name>A0A2R8CA96_9RHOB</name>
<organism evidence="2 3">
    <name type="scientific">Falsiruegeria mediterranea M17</name>
    <dbReference type="NCBI Taxonomy" id="1200281"/>
    <lineage>
        <taxon>Bacteria</taxon>
        <taxon>Pseudomonadati</taxon>
        <taxon>Pseudomonadota</taxon>
        <taxon>Alphaproteobacteria</taxon>
        <taxon>Rhodobacterales</taxon>
        <taxon>Roseobacteraceae</taxon>
        <taxon>Falsiruegeria</taxon>
    </lineage>
</organism>
<sequence>MNFTTAGVILFTQNYEACVDFYGHLLGLEMLHRIDRPGERLTTFKLGDTYLMVETGGVSSDQPKTVAQNPTKLRFNVRDVAATAKELKTRGITAMIHQHSWGTTAEFTDPDGNPCALRSHDGFGN</sequence>
<dbReference type="Proteomes" id="UP000244898">
    <property type="component" value="Unassembled WGS sequence"/>
</dbReference>
<keyword evidence="3" id="KW-1185">Reference proteome</keyword>
<dbReference type="PROSITE" id="PS51819">
    <property type="entry name" value="VOC"/>
    <property type="match status" value="1"/>
</dbReference>
<dbReference type="RefSeq" id="WP_108788653.1">
    <property type="nucleotide sequence ID" value="NZ_ONZG01000007.1"/>
</dbReference>
<evidence type="ECO:0000313" key="2">
    <source>
        <dbReference type="EMBL" id="SPJ29342.1"/>
    </source>
</evidence>
<dbReference type="AlphaFoldDB" id="A0A2R8CA96"/>
<dbReference type="Gene3D" id="3.10.180.10">
    <property type="entry name" value="2,3-Dihydroxybiphenyl 1,2-Dioxygenase, domain 1"/>
    <property type="match status" value="1"/>
</dbReference>
<reference evidence="3" key="1">
    <citation type="submission" date="2018-03" db="EMBL/GenBank/DDBJ databases">
        <authorList>
            <person name="Rodrigo-Torres L."/>
            <person name="Arahal R. D."/>
            <person name="Lucena T."/>
        </authorList>
    </citation>
    <scope>NUCLEOTIDE SEQUENCE [LARGE SCALE GENOMIC DNA]</scope>
    <source>
        <strain evidence="3">CECT 7615</strain>
    </source>
</reference>
<dbReference type="EMBL" id="ONZG01000007">
    <property type="protein sequence ID" value="SPJ29342.1"/>
    <property type="molecule type" value="Genomic_DNA"/>
</dbReference>
<dbReference type="InterPro" id="IPR029068">
    <property type="entry name" value="Glyas_Bleomycin-R_OHBP_Dase"/>
</dbReference>
<dbReference type="OrthoDB" id="9796521at2"/>
<dbReference type="InterPro" id="IPR004360">
    <property type="entry name" value="Glyas_Fos-R_dOase_dom"/>
</dbReference>
<dbReference type="InterPro" id="IPR037523">
    <property type="entry name" value="VOC_core"/>
</dbReference>
<evidence type="ECO:0000313" key="3">
    <source>
        <dbReference type="Proteomes" id="UP000244898"/>
    </source>
</evidence>
<feature type="domain" description="VOC" evidence="1">
    <location>
        <begin position="4"/>
        <end position="120"/>
    </location>
</feature>
<evidence type="ECO:0000259" key="1">
    <source>
        <dbReference type="PROSITE" id="PS51819"/>
    </source>
</evidence>
<proteinExistence type="predicted"/>
<accession>A0A2R8CA96</accession>
<dbReference type="SUPFAM" id="SSF54593">
    <property type="entry name" value="Glyoxalase/Bleomycin resistance protein/Dihydroxybiphenyl dioxygenase"/>
    <property type="match status" value="1"/>
</dbReference>
<dbReference type="Pfam" id="PF00903">
    <property type="entry name" value="Glyoxalase"/>
    <property type="match status" value="1"/>
</dbReference>
<protein>
    <recommendedName>
        <fullName evidence="1">VOC domain-containing protein</fullName>
    </recommendedName>
</protein>